<evidence type="ECO:0000313" key="2">
    <source>
        <dbReference type="Proteomes" id="UP001055879"/>
    </source>
</evidence>
<gene>
    <name evidence="1" type="ORF">L6452_43523</name>
</gene>
<accession>A0ACB8XDE7</accession>
<comment type="caution">
    <text evidence="1">The sequence shown here is derived from an EMBL/GenBank/DDBJ whole genome shotgun (WGS) entry which is preliminary data.</text>
</comment>
<dbReference type="Proteomes" id="UP001055879">
    <property type="component" value="Linkage Group LG18"/>
</dbReference>
<reference evidence="1 2" key="2">
    <citation type="journal article" date="2022" name="Mol. Ecol. Resour.">
        <title>The genomes of chicory, endive, great burdock and yacon provide insights into Asteraceae paleo-polyploidization history and plant inulin production.</title>
        <authorList>
            <person name="Fan W."/>
            <person name="Wang S."/>
            <person name="Wang H."/>
            <person name="Wang A."/>
            <person name="Jiang F."/>
            <person name="Liu H."/>
            <person name="Zhao H."/>
            <person name="Xu D."/>
            <person name="Zhang Y."/>
        </authorList>
    </citation>
    <scope>NUCLEOTIDE SEQUENCE [LARGE SCALE GENOMIC DNA]</scope>
    <source>
        <strain evidence="2">cv. Niubang</strain>
    </source>
</reference>
<evidence type="ECO:0000313" key="1">
    <source>
        <dbReference type="EMBL" id="KAI3664911.1"/>
    </source>
</evidence>
<dbReference type="EMBL" id="CM042064">
    <property type="protein sequence ID" value="KAI3664911.1"/>
    <property type="molecule type" value="Genomic_DNA"/>
</dbReference>
<protein>
    <submittedName>
        <fullName evidence="1">Uncharacterized protein</fullName>
    </submittedName>
</protein>
<organism evidence="1 2">
    <name type="scientific">Arctium lappa</name>
    <name type="common">Greater burdock</name>
    <name type="synonym">Lappa major</name>
    <dbReference type="NCBI Taxonomy" id="4217"/>
    <lineage>
        <taxon>Eukaryota</taxon>
        <taxon>Viridiplantae</taxon>
        <taxon>Streptophyta</taxon>
        <taxon>Embryophyta</taxon>
        <taxon>Tracheophyta</taxon>
        <taxon>Spermatophyta</taxon>
        <taxon>Magnoliopsida</taxon>
        <taxon>eudicotyledons</taxon>
        <taxon>Gunneridae</taxon>
        <taxon>Pentapetalae</taxon>
        <taxon>asterids</taxon>
        <taxon>campanulids</taxon>
        <taxon>Asterales</taxon>
        <taxon>Asteraceae</taxon>
        <taxon>Carduoideae</taxon>
        <taxon>Cardueae</taxon>
        <taxon>Arctiinae</taxon>
        <taxon>Arctium</taxon>
    </lineage>
</organism>
<proteinExistence type="predicted"/>
<keyword evidence="2" id="KW-1185">Reference proteome</keyword>
<sequence length="118" mass="13284">MSLGRTWLNILEPHSNSPSETLSLFPTTSVIIVNQKEIVKEQPLTPTTSEPSLEVVLSHNEIKECIVEHARLVKRSLRRKTTRRAELKVKNPRALAKLPPFPTPISLTQVSATPTHFE</sequence>
<name>A0ACB8XDE7_ARCLA</name>
<reference evidence="2" key="1">
    <citation type="journal article" date="2022" name="Mol. Ecol. Resour.">
        <title>The genomes of chicory, endive, great burdock and yacon provide insights into Asteraceae palaeo-polyploidization history and plant inulin production.</title>
        <authorList>
            <person name="Fan W."/>
            <person name="Wang S."/>
            <person name="Wang H."/>
            <person name="Wang A."/>
            <person name="Jiang F."/>
            <person name="Liu H."/>
            <person name="Zhao H."/>
            <person name="Xu D."/>
            <person name="Zhang Y."/>
        </authorList>
    </citation>
    <scope>NUCLEOTIDE SEQUENCE [LARGE SCALE GENOMIC DNA]</scope>
    <source>
        <strain evidence="2">cv. Niubang</strain>
    </source>
</reference>